<evidence type="ECO:0000313" key="2">
    <source>
        <dbReference type="Proteomes" id="UP000278775"/>
    </source>
</evidence>
<sequence length="100" mass="11882">MRNQIILEKLKSYGFIKIINKGNWIKRGSIIYAKEINPNIYLLFVAVKGANSHNKQAFIVEFESVNSIGKYEPLQIMFYMSIKNKNDLLYFRRYLQRNTE</sequence>
<protein>
    <submittedName>
        <fullName evidence="1">Uncharacterized protein</fullName>
    </submittedName>
</protein>
<dbReference type="OrthoDB" id="1273088at2"/>
<dbReference type="AlphaFoldDB" id="A0A3M7TCE9"/>
<comment type="caution">
    <text evidence="1">The sequence shown here is derived from an EMBL/GenBank/DDBJ whole genome shotgun (WGS) entry which is preliminary data.</text>
</comment>
<dbReference type="RefSeq" id="WP_122637890.1">
    <property type="nucleotide sequence ID" value="NZ_QWIU01000003.1"/>
</dbReference>
<name>A0A3M7TCE9_9FLAO</name>
<reference evidence="1 2" key="1">
    <citation type="submission" date="2018-08" db="EMBL/GenBank/DDBJ databases">
        <title>Chryseobacterium nematophagum: a novel matrix digesting pathogen of nematodes.</title>
        <authorList>
            <person name="Page A."/>
            <person name="Roberts M."/>
            <person name="Felix M.-A."/>
            <person name="Weir W."/>
        </authorList>
    </citation>
    <scope>NUCLEOTIDE SEQUENCE [LARGE SCALE GENOMIC DNA]</scope>
    <source>
        <strain evidence="1 2">JUb129</strain>
    </source>
</reference>
<gene>
    <name evidence="1" type="ORF">D1631_18580</name>
</gene>
<dbReference type="EMBL" id="QWIU01000003">
    <property type="protein sequence ID" value="RNA60497.1"/>
    <property type="molecule type" value="Genomic_DNA"/>
</dbReference>
<dbReference type="Proteomes" id="UP000278775">
    <property type="component" value="Unassembled WGS sequence"/>
</dbReference>
<proteinExistence type="predicted"/>
<organism evidence="1 2">
    <name type="scientific">Chryseobacterium nematophagum</name>
    <dbReference type="NCBI Taxonomy" id="2305228"/>
    <lineage>
        <taxon>Bacteria</taxon>
        <taxon>Pseudomonadati</taxon>
        <taxon>Bacteroidota</taxon>
        <taxon>Flavobacteriia</taxon>
        <taxon>Flavobacteriales</taxon>
        <taxon>Weeksellaceae</taxon>
        <taxon>Chryseobacterium group</taxon>
        <taxon>Chryseobacterium</taxon>
    </lineage>
</organism>
<evidence type="ECO:0000313" key="1">
    <source>
        <dbReference type="EMBL" id="RNA60497.1"/>
    </source>
</evidence>
<accession>A0A3M7TCE9</accession>